<gene>
    <name evidence="2" type="ordered locus">Mpal_1391</name>
</gene>
<evidence type="ECO:0000256" key="1">
    <source>
        <dbReference type="SAM" id="Phobius"/>
    </source>
</evidence>
<evidence type="ECO:0000313" key="3">
    <source>
        <dbReference type="Proteomes" id="UP000002457"/>
    </source>
</evidence>
<dbReference type="Proteomes" id="UP000002457">
    <property type="component" value="Chromosome"/>
</dbReference>
<evidence type="ECO:0000313" key="2">
    <source>
        <dbReference type="EMBL" id="ACL16721.1"/>
    </source>
</evidence>
<dbReference type="AlphaFoldDB" id="B8GHY1"/>
<sequence length="235" mass="25858">MKQCPNCGADAQDGWILCPSCRVNLQKAADVLGRDYYISPGSEPLLTNQTPPHLQETVMQPQSVEGSPPPVITGNDPPTWVLFLLILFGIPLAVLWWSLIIGGLILYFIIAIIISVVIFIDATVLKAGRGQKETRDSLTWSPTSWAGLAGAVFFIGIPLYLYRRPQIAVLQLELSNVQNPTDALKQTYKDLRWEGPLLSGICLLAIIKWPGHSTIFTIVAGFGLSMMITGLWKSR</sequence>
<feature type="transmembrane region" description="Helical" evidence="1">
    <location>
        <begin position="145"/>
        <end position="162"/>
    </location>
</feature>
<dbReference type="HOGENOM" id="CLU_1178136_0_0_2"/>
<accession>B8GHY1</accession>
<feature type="transmembrane region" description="Helical" evidence="1">
    <location>
        <begin position="215"/>
        <end position="232"/>
    </location>
</feature>
<reference evidence="2 3" key="1">
    <citation type="journal article" date="2015" name="Genome Announc.">
        <title>Complete Genome Sequence of Methanosphaerula palustris E1-9CT, a Hydrogenotrophic Methanogen Isolated from a Minerotrophic Fen Peatland.</title>
        <authorList>
            <person name="Cadillo-Quiroz H."/>
            <person name="Browne P."/>
            <person name="Kyrpides N."/>
            <person name="Woyke T."/>
            <person name="Goodwin L."/>
            <person name="Detter C."/>
            <person name="Yavitt J.B."/>
            <person name="Zinder S.H."/>
        </authorList>
    </citation>
    <scope>NUCLEOTIDE SEQUENCE [LARGE SCALE GENOMIC DNA]</scope>
    <source>
        <strain evidence="3">ATCC BAA-1556 / DSM 19958 / E1-9c</strain>
    </source>
</reference>
<keyword evidence="1" id="KW-1133">Transmembrane helix</keyword>
<keyword evidence="1" id="KW-0472">Membrane</keyword>
<feature type="transmembrane region" description="Helical" evidence="1">
    <location>
        <begin position="79"/>
        <end position="97"/>
    </location>
</feature>
<proteinExistence type="predicted"/>
<organism evidence="2 3">
    <name type="scientific">Methanosphaerula palustris (strain ATCC BAA-1556 / DSM 19958 / E1-9c)</name>
    <dbReference type="NCBI Taxonomy" id="521011"/>
    <lineage>
        <taxon>Archaea</taxon>
        <taxon>Methanobacteriati</taxon>
        <taxon>Methanobacteriota</taxon>
        <taxon>Stenosarchaea group</taxon>
        <taxon>Methanomicrobia</taxon>
        <taxon>Methanomicrobiales</taxon>
        <taxon>Methanoregulaceae</taxon>
        <taxon>Methanosphaerula</taxon>
    </lineage>
</organism>
<name>B8GHY1_METPE</name>
<dbReference type="OrthoDB" id="11143at2157"/>
<dbReference type="EMBL" id="CP001338">
    <property type="protein sequence ID" value="ACL16721.1"/>
    <property type="molecule type" value="Genomic_DNA"/>
</dbReference>
<feature type="transmembrane region" description="Helical" evidence="1">
    <location>
        <begin position="104"/>
        <end position="125"/>
    </location>
</feature>
<keyword evidence="1" id="KW-0812">Transmembrane</keyword>
<keyword evidence="3" id="KW-1185">Reference proteome</keyword>
<dbReference type="KEGG" id="mpl:Mpal_1391"/>
<evidence type="ECO:0008006" key="4">
    <source>
        <dbReference type="Google" id="ProtNLM"/>
    </source>
</evidence>
<dbReference type="eggNOG" id="arCOG12341">
    <property type="taxonomic scope" value="Archaea"/>
</dbReference>
<protein>
    <recommendedName>
        <fullName evidence="4">Zinc-ribbon domain-containing protein</fullName>
    </recommendedName>
</protein>